<dbReference type="GeneID" id="92027759"/>
<name>A0ABR1M076_9PEZI</name>
<keyword evidence="2" id="KW-1185">Reference proteome</keyword>
<organism evidence="1 2">
    <name type="scientific">Phyllosticta citribraziliensis</name>
    <dbReference type="NCBI Taxonomy" id="989973"/>
    <lineage>
        <taxon>Eukaryota</taxon>
        <taxon>Fungi</taxon>
        <taxon>Dikarya</taxon>
        <taxon>Ascomycota</taxon>
        <taxon>Pezizomycotina</taxon>
        <taxon>Dothideomycetes</taxon>
        <taxon>Dothideomycetes incertae sedis</taxon>
        <taxon>Botryosphaeriales</taxon>
        <taxon>Phyllostictaceae</taxon>
        <taxon>Phyllosticta</taxon>
    </lineage>
</organism>
<proteinExistence type="predicted"/>
<dbReference type="EMBL" id="JBBPEH010000003">
    <property type="protein sequence ID" value="KAK7540861.1"/>
    <property type="molecule type" value="Genomic_DNA"/>
</dbReference>
<evidence type="ECO:0000313" key="2">
    <source>
        <dbReference type="Proteomes" id="UP001360953"/>
    </source>
</evidence>
<sequence length="203" mass="23075">MRDAAGRKRGGTCGPAVGRSTALNGWMDGWMYVWHWLDDRGGFDWLGGQSARIQQGECAVASGRFGLARSWSGSGGCRGVDLRRRGRQRTCVSARWQDTLWVGSCSDRDEAHRREVFRRSLRGVFRFGPGKLRQWKRRYQEAGGFADSLVSARADCLGDYGQCGLLRFCLITRHWVAWSVPESFRRRSRPLSRRIRSCFSMSS</sequence>
<reference evidence="1 2" key="1">
    <citation type="submission" date="2024-04" db="EMBL/GenBank/DDBJ databases">
        <title>Phyllosticta paracitricarpa is synonymous to the EU quarantine fungus P. citricarpa based on phylogenomic analyses.</title>
        <authorList>
            <consortium name="Lawrence Berkeley National Laboratory"/>
            <person name="Van ingen-buijs V.A."/>
            <person name="Van westerhoven A.C."/>
            <person name="Haridas S."/>
            <person name="Skiadas P."/>
            <person name="Martin F."/>
            <person name="Groenewald J.Z."/>
            <person name="Crous P.W."/>
            <person name="Seidl M.F."/>
        </authorList>
    </citation>
    <scope>NUCLEOTIDE SEQUENCE [LARGE SCALE GENOMIC DNA]</scope>
    <source>
        <strain evidence="1 2">CPC 17464</strain>
    </source>
</reference>
<dbReference type="RefSeq" id="XP_066657792.1">
    <property type="nucleotide sequence ID" value="XM_066794853.1"/>
</dbReference>
<gene>
    <name evidence="1" type="ORF">J3D65DRAFT_258876</name>
</gene>
<accession>A0ABR1M076</accession>
<comment type="caution">
    <text evidence="1">The sequence shown here is derived from an EMBL/GenBank/DDBJ whole genome shotgun (WGS) entry which is preliminary data.</text>
</comment>
<evidence type="ECO:0000313" key="1">
    <source>
        <dbReference type="EMBL" id="KAK7540861.1"/>
    </source>
</evidence>
<dbReference type="Proteomes" id="UP001360953">
    <property type="component" value="Unassembled WGS sequence"/>
</dbReference>
<protein>
    <submittedName>
        <fullName evidence="1">Uncharacterized protein</fullName>
    </submittedName>
</protein>